<dbReference type="EMBL" id="JH413808">
    <property type="protein sequence ID" value="EHL32011.1"/>
    <property type="molecule type" value="Genomic_DNA"/>
</dbReference>
<dbReference type="STRING" id="658187.LDG_6184"/>
<dbReference type="AlphaFoldDB" id="G9ELC2"/>
<dbReference type="HOGENOM" id="CLU_535061_0_0_6"/>
<keyword evidence="1" id="KW-0472">Membrane</keyword>
<keyword evidence="3" id="KW-1185">Reference proteome</keyword>
<evidence type="ECO:0000313" key="3">
    <source>
        <dbReference type="Proteomes" id="UP000002770"/>
    </source>
</evidence>
<dbReference type="eggNOG" id="ENOG5030T9J">
    <property type="taxonomic scope" value="Bacteria"/>
</dbReference>
<evidence type="ECO:0000256" key="1">
    <source>
        <dbReference type="SAM" id="Phobius"/>
    </source>
</evidence>
<proteinExistence type="predicted"/>
<protein>
    <submittedName>
        <fullName evidence="2">Uncharacterized protein</fullName>
    </submittedName>
</protein>
<organism evidence="2 3">
    <name type="scientific">Legionella drancourtii LLAP12</name>
    <dbReference type="NCBI Taxonomy" id="658187"/>
    <lineage>
        <taxon>Bacteria</taxon>
        <taxon>Pseudomonadati</taxon>
        <taxon>Pseudomonadota</taxon>
        <taxon>Gammaproteobacteria</taxon>
        <taxon>Legionellales</taxon>
        <taxon>Legionellaceae</taxon>
        <taxon>Legionella</taxon>
    </lineage>
</organism>
<evidence type="ECO:0000313" key="2">
    <source>
        <dbReference type="EMBL" id="EHL32011.1"/>
    </source>
</evidence>
<gene>
    <name evidence="2" type="ORF">LDG_6184</name>
</gene>
<feature type="transmembrane region" description="Helical" evidence="1">
    <location>
        <begin position="446"/>
        <end position="469"/>
    </location>
</feature>
<accession>G9ELC2</accession>
<dbReference type="InParanoid" id="G9ELC2"/>
<keyword evidence="1" id="KW-1133">Transmembrane helix</keyword>
<keyword evidence="1" id="KW-0812">Transmembrane</keyword>
<name>G9ELC2_9GAMM</name>
<reference evidence="2 3" key="1">
    <citation type="journal article" date="2011" name="BMC Genomics">
        <title>Insight into cross-talk between intra-amoebal pathogens.</title>
        <authorList>
            <person name="Gimenez G."/>
            <person name="Bertelli C."/>
            <person name="Moliner C."/>
            <person name="Robert C."/>
            <person name="Raoult D."/>
            <person name="Fournier P.E."/>
            <person name="Greub G."/>
        </authorList>
    </citation>
    <scope>NUCLEOTIDE SEQUENCE [LARGE SCALE GENOMIC DNA]</scope>
    <source>
        <strain evidence="2 3">LLAP12</strain>
    </source>
</reference>
<dbReference type="Proteomes" id="UP000002770">
    <property type="component" value="Unassembled WGS sequence"/>
</dbReference>
<sequence length="513" mass="58349">MINYGIHHDLSFAMLADCLSADSGLGRELERVPLMDGEWLVNKNLLQMTLAFYEAKTLANNRELLEDRQFIRTLSGFMWDRAQIKLISSFHQQPYTLVFMKLVLSDEAYYSAANRLVDMGLLQHAPLHFENAEKLAQLHYIHSVADEDVKRLCLVFWVKGELSLEEYRELVAATEKYPLMAATLIDLDRNNFVMDGIIGLQRLALTPRKHLQRSIKHHFFSEPSEQYSAHGLDDLNDNELEAAAKALYVLKSSGVTEHAAYRSIIDSNQHKAMALRLFLPQIATINDIDKRKVLIDALYAGVNSSIAHQGQVVQQIMDKTYLSAANNLCERFICVTHLQALGFNNEEIVWVAQEQSEKAKCFRQVILRVEAQCKIISERLSGSASYRTMQEVWRKEESTYRKNLYKIAYAFMNANGQTTLADATRQIKKVEQDILNIVDPPFKSDIYKALIVITNILITMLTLGVANYIKLQSTGNPLFFTQTHSGEEIRALSKEIINTVTPDDEANEVVPNV</sequence>